<sequence length="177" mass="17830">MFNLIISIIAIALVVVLAGASLYYGGDAFNRGSSDAKAATLINQAQQIQAAATLFTASEGGAPTTLADLEGAYLSSTPSLPVGADGATWELGEAKNALAKTVSIVSVELPFAAKTEDGITMDICKTVNKNGAGVVFCSVAATGTFDDTNLVAGSGAADADVEAVDVTVSKAKIHMTI</sequence>
<name>S7HX96_VIBFL</name>
<comment type="caution">
    <text evidence="1">The sequence shown here is derived from an EMBL/GenBank/DDBJ whole genome shotgun (WGS) entry which is preliminary data.</text>
</comment>
<dbReference type="EMBL" id="ASXS01000019">
    <property type="protein sequence ID" value="EPP20419.1"/>
    <property type="molecule type" value="Genomic_DNA"/>
</dbReference>
<accession>S7HX96</accession>
<protein>
    <submittedName>
        <fullName evidence="1">Uncharacterized protein</fullName>
    </submittedName>
</protein>
<proteinExistence type="predicted"/>
<reference evidence="1 2" key="1">
    <citation type="journal article" date="2013" name="Gut Pathog.">
        <title>Evidence of a new metabolic capacity in an emerging diarrheal pathogen: lessons from the draft genomes of Vibrio fluvialis strains PG41 and I21563.</title>
        <authorList>
            <person name="Khatri I."/>
            <person name="Mahajan S."/>
            <person name="Dureja C."/>
            <person name="Subramanian S."/>
            <person name="Raychaudhuri S."/>
        </authorList>
    </citation>
    <scope>NUCLEOTIDE SEQUENCE [LARGE SCALE GENOMIC DNA]</scope>
    <source>
        <strain evidence="1 2">PG41</strain>
    </source>
</reference>
<dbReference type="AlphaFoldDB" id="S7HX96"/>
<evidence type="ECO:0000313" key="2">
    <source>
        <dbReference type="Proteomes" id="UP000014854"/>
    </source>
</evidence>
<dbReference type="RefSeq" id="WP_020331485.1">
    <property type="nucleotide sequence ID" value="NZ_ASXS01000019.1"/>
</dbReference>
<organism evidence="1 2">
    <name type="scientific">Vibrio fluvialis PG41</name>
    <dbReference type="NCBI Taxonomy" id="1336752"/>
    <lineage>
        <taxon>Bacteria</taxon>
        <taxon>Pseudomonadati</taxon>
        <taxon>Pseudomonadota</taxon>
        <taxon>Gammaproteobacteria</taxon>
        <taxon>Vibrionales</taxon>
        <taxon>Vibrionaceae</taxon>
        <taxon>Vibrio</taxon>
    </lineage>
</organism>
<dbReference type="PATRIC" id="fig|1336752.4.peg.3762"/>
<evidence type="ECO:0000313" key="1">
    <source>
        <dbReference type="EMBL" id="EPP20419.1"/>
    </source>
</evidence>
<dbReference type="Proteomes" id="UP000014854">
    <property type="component" value="Unassembled WGS sequence"/>
</dbReference>
<gene>
    <name evidence="1" type="ORF">L910_1913</name>
</gene>